<organism evidence="2">
    <name type="scientific">Edafosvirus sp</name>
    <dbReference type="NCBI Taxonomy" id="2487765"/>
    <lineage>
        <taxon>Viruses</taxon>
        <taxon>Varidnaviria</taxon>
        <taxon>Bamfordvirae</taxon>
        <taxon>Nucleocytoviricota</taxon>
        <taxon>Megaviricetes</taxon>
        <taxon>Imitervirales</taxon>
        <taxon>Mimiviridae</taxon>
        <taxon>Klosneuvirinae</taxon>
    </lineage>
</organism>
<feature type="region of interest" description="Disordered" evidence="1">
    <location>
        <begin position="1"/>
        <end position="21"/>
    </location>
</feature>
<evidence type="ECO:0000256" key="1">
    <source>
        <dbReference type="SAM" id="MobiDB-lite"/>
    </source>
</evidence>
<accession>A0A3G4ZVR0</accession>
<protein>
    <submittedName>
        <fullName evidence="2">Uncharacterized protein</fullName>
    </submittedName>
</protein>
<gene>
    <name evidence="2" type="ORF">Edafosvirus1_34</name>
</gene>
<proteinExistence type="predicted"/>
<sequence length="92" mass="10734">MSSKSNIEHKSPLGKSHDDDKEIFEVSRKHGEFGHWEAYIIMEDLDAFPIRQIIGIFPSQCTYVGICHKIRGNPKYKWISTTDKIHIVYRSK</sequence>
<reference evidence="2" key="1">
    <citation type="submission" date="2018-10" db="EMBL/GenBank/DDBJ databases">
        <title>Hidden diversity of soil giant viruses.</title>
        <authorList>
            <person name="Schulz F."/>
            <person name="Alteio L."/>
            <person name="Goudeau D."/>
            <person name="Ryan E.M."/>
            <person name="Malmstrom R.R."/>
            <person name="Blanchard J."/>
            <person name="Woyke T."/>
        </authorList>
    </citation>
    <scope>NUCLEOTIDE SEQUENCE</scope>
    <source>
        <strain evidence="2">EDV1</strain>
    </source>
</reference>
<dbReference type="EMBL" id="MK072066">
    <property type="protein sequence ID" value="AYV77703.1"/>
    <property type="molecule type" value="Genomic_DNA"/>
</dbReference>
<evidence type="ECO:0000313" key="2">
    <source>
        <dbReference type="EMBL" id="AYV77703.1"/>
    </source>
</evidence>
<name>A0A3G4ZVR0_9VIRU</name>